<dbReference type="PANTHER" id="PTHR30437:SF4">
    <property type="entry name" value="TRANSCRIPTION ELONGATION FACTOR GREA"/>
    <property type="match status" value="1"/>
</dbReference>
<dbReference type="Proteomes" id="UP000249799">
    <property type="component" value="Chromosome"/>
</dbReference>
<dbReference type="FunFam" id="1.10.287.180:FF:000001">
    <property type="entry name" value="Transcription elongation factor GreA"/>
    <property type="match status" value="1"/>
</dbReference>
<evidence type="ECO:0000256" key="6">
    <source>
        <dbReference type="ARBA" id="ARBA00024916"/>
    </source>
</evidence>
<gene>
    <name evidence="8" type="primary">greA</name>
    <name evidence="10" type="ORF">DN745_11995</name>
</gene>
<dbReference type="HAMAP" id="MF_00105">
    <property type="entry name" value="GreA_GreB"/>
    <property type="match status" value="1"/>
</dbReference>
<dbReference type="Pfam" id="PF03449">
    <property type="entry name" value="GreA_GreB_N"/>
    <property type="match status" value="1"/>
</dbReference>
<dbReference type="InterPro" id="IPR022691">
    <property type="entry name" value="Tscrpt_elong_fac_GreA/B_N"/>
</dbReference>
<evidence type="ECO:0000313" key="11">
    <source>
        <dbReference type="Proteomes" id="UP000249799"/>
    </source>
</evidence>
<dbReference type="InterPro" id="IPR001437">
    <property type="entry name" value="Tscrpt_elong_fac_GreA/B_C"/>
</dbReference>
<dbReference type="SUPFAM" id="SSF54534">
    <property type="entry name" value="FKBP-like"/>
    <property type="match status" value="1"/>
</dbReference>
<keyword evidence="5 8" id="KW-0804">Transcription</keyword>
<evidence type="ECO:0000256" key="3">
    <source>
        <dbReference type="ARBA" id="ARBA00023015"/>
    </source>
</evidence>
<dbReference type="Pfam" id="PF01272">
    <property type="entry name" value="GreA_GreB"/>
    <property type="match status" value="1"/>
</dbReference>
<dbReference type="GO" id="GO:0070063">
    <property type="term" value="F:RNA polymerase binding"/>
    <property type="evidence" value="ECO:0007669"/>
    <property type="project" value="InterPro"/>
</dbReference>
<dbReference type="NCBIfam" id="TIGR01462">
    <property type="entry name" value="greA"/>
    <property type="match status" value="1"/>
</dbReference>
<accession>A0A2Z4FM31</accession>
<dbReference type="GO" id="GO:0006354">
    <property type="term" value="P:DNA-templated transcription elongation"/>
    <property type="evidence" value="ECO:0007669"/>
    <property type="project" value="TreeGrafter"/>
</dbReference>
<evidence type="ECO:0000313" key="10">
    <source>
        <dbReference type="EMBL" id="AWV90021.1"/>
    </source>
</evidence>
<dbReference type="GO" id="GO:0003746">
    <property type="term" value="F:translation elongation factor activity"/>
    <property type="evidence" value="ECO:0007669"/>
    <property type="project" value="UniProtKB-KW"/>
</dbReference>
<protein>
    <recommendedName>
        <fullName evidence="2 8">Transcription elongation factor GreA</fullName>
    </recommendedName>
    <alternativeName>
        <fullName evidence="7 8">Transcript cleavage factor GreA</fullName>
    </alternativeName>
</protein>
<comment type="function">
    <text evidence="6 8 9">Necessary for efficient RNA polymerase transcription elongation past template-encoded arresting sites. The arresting sites in DNA have the property of trapping a certain fraction of elongating RNA polymerases that pass through, resulting in locked ternary complexes. Cleavage of the nascent transcript by cleavage factors such as GreA or GreB allows the resumption of elongation from the new 3'terminus. GreA releases sequences of 2 to 3 nucleotides.</text>
</comment>
<dbReference type="InterPro" id="IPR036805">
    <property type="entry name" value="Tscrpt_elong_fac_GreA/B_N_sf"/>
</dbReference>
<dbReference type="SUPFAM" id="SSF46557">
    <property type="entry name" value="GreA transcript cleavage protein, N-terminal domain"/>
    <property type="match status" value="1"/>
</dbReference>
<evidence type="ECO:0000256" key="4">
    <source>
        <dbReference type="ARBA" id="ARBA00023125"/>
    </source>
</evidence>
<organism evidence="10 11">
    <name type="scientific">Bradymonas sediminis</name>
    <dbReference type="NCBI Taxonomy" id="1548548"/>
    <lineage>
        <taxon>Bacteria</taxon>
        <taxon>Deltaproteobacteria</taxon>
        <taxon>Bradymonadales</taxon>
        <taxon>Bradymonadaceae</taxon>
        <taxon>Bradymonas</taxon>
    </lineage>
</organism>
<dbReference type="KEGG" id="bsed:DN745_11995"/>
<keyword evidence="11" id="KW-1185">Reference proteome</keyword>
<keyword evidence="10" id="KW-0251">Elongation factor</keyword>
<proteinExistence type="inferred from homology"/>
<evidence type="ECO:0000256" key="5">
    <source>
        <dbReference type="ARBA" id="ARBA00023163"/>
    </source>
</evidence>
<reference evidence="10 11" key="1">
    <citation type="submission" date="2018-06" db="EMBL/GenBank/DDBJ databases">
        <title>Lujinxingia sediminis gen. nov. sp. nov., a new facultative anaerobic member of the class Deltaproteobacteria, and proposal of Lujinxingaceae fam. nov.</title>
        <authorList>
            <person name="Guo L.-Y."/>
            <person name="Li C.-M."/>
            <person name="Wang S."/>
            <person name="Du Z.-J."/>
        </authorList>
    </citation>
    <scope>NUCLEOTIDE SEQUENCE [LARGE SCALE GENOMIC DNA]</scope>
    <source>
        <strain evidence="10 11">FA350</strain>
    </source>
</reference>
<evidence type="ECO:0000256" key="2">
    <source>
        <dbReference type="ARBA" id="ARBA00013729"/>
    </source>
</evidence>
<dbReference type="RefSeq" id="WP_111335158.1">
    <property type="nucleotide sequence ID" value="NZ_CP030032.1"/>
</dbReference>
<name>A0A2Z4FM31_9DELT</name>
<evidence type="ECO:0000256" key="9">
    <source>
        <dbReference type="RuleBase" id="RU000556"/>
    </source>
</evidence>
<dbReference type="InterPro" id="IPR023459">
    <property type="entry name" value="Tscrpt_elong_fac_GreA/B_fam"/>
</dbReference>
<dbReference type="PIRSF" id="PIRSF006092">
    <property type="entry name" value="GreA_GreB"/>
    <property type="match status" value="1"/>
</dbReference>
<dbReference type="EMBL" id="CP030032">
    <property type="protein sequence ID" value="AWV90021.1"/>
    <property type="molecule type" value="Genomic_DNA"/>
</dbReference>
<dbReference type="PROSITE" id="PS00829">
    <property type="entry name" value="GREAB_1"/>
    <property type="match status" value="1"/>
</dbReference>
<dbReference type="OrthoDB" id="9808774at2"/>
<dbReference type="InterPro" id="IPR006359">
    <property type="entry name" value="Tscrpt_elong_fac_GreA"/>
</dbReference>
<comment type="similarity">
    <text evidence="1 8 9">Belongs to the GreA/GreB family.</text>
</comment>
<sequence length="161" mass="17954">MSNKIPMTVFGHKQLKAELDRLKKVERYKIIEEIETARAHGDLSENAEYHAAKEAQSFNEGRIQELQGKLSNAEIIDPSKLSGDRVLFGATVTLFDFTDDVEKVYEIVGDDEADIQAKKLSYASPIARAIMGKEVGEEVKIKTPGGTREVEIVAVRFPENC</sequence>
<dbReference type="NCBIfam" id="NF001264">
    <property type="entry name" value="PRK00226.1-5"/>
    <property type="match status" value="1"/>
</dbReference>
<dbReference type="PANTHER" id="PTHR30437">
    <property type="entry name" value="TRANSCRIPTION ELONGATION FACTOR GREA"/>
    <property type="match status" value="1"/>
</dbReference>
<dbReference type="NCBIfam" id="NF001261">
    <property type="entry name" value="PRK00226.1-2"/>
    <property type="match status" value="1"/>
</dbReference>
<evidence type="ECO:0000256" key="8">
    <source>
        <dbReference type="HAMAP-Rule" id="MF_00105"/>
    </source>
</evidence>
<evidence type="ECO:0000256" key="7">
    <source>
        <dbReference type="ARBA" id="ARBA00030776"/>
    </source>
</evidence>
<keyword evidence="4 8" id="KW-0238">DNA-binding</keyword>
<dbReference type="GO" id="GO:0003677">
    <property type="term" value="F:DNA binding"/>
    <property type="evidence" value="ECO:0007669"/>
    <property type="project" value="UniProtKB-UniRule"/>
</dbReference>
<keyword evidence="3 8" id="KW-0805">Transcription regulation</keyword>
<dbReference type="InterPro" id="IPR036953">
    <property type="entry name" value="GreA/GreB_C_sf"/>
</dbReference>
<dbReference type="Gene3D" id="3.10.50.30">
    <property type="entry name" value="Transcription elongation factor, GreA/GreB, C-terminal domain"/>
    <property type="match status" value="1"/>
</dbReference>
<dbReference type="GO" id="GO:0032784">
    <property type="term" value="P:regulation of DNA-templated transcription elongation"/>
    <property type="evidence" value="ECO:0007669"/>
    <property type="project" value="UniProtKB-UniRule"/>
</dbReference>
<dbReference type="AlphaFoldDB" id="A0A2Z4FM31"/>
<dbReference type="InterPro" id="IPR028624">
    <property type="entry name" value="Tscrpt_elong_fac_GreA/B"/>
</dbReference>
<dbReference type="InterPro" id="IPR018151">
    <property type="entry name" value="TF_GreA/GreB_CS"/>
</dbReference>
<dbReference type="Gene3D" id="1.10.287.180">
    <property type="entry name" value="Transcription elongation factor, GreA/GreB, N-terminal domain"/>
    <property type="match status" value="1"/>
</dbReference>
<dbReference type="NCBIfam" id="NF001263">
    <property type="entry name" value="PRK00226.1-4"/>
    <property type="match status" value="1"/>
</dbReference>
<keyword evidence="10" id="KW-0648">Protein biosynthesis</keyword>
<dbReference type="FunFam" id="3.10.50.30:FF:000001">
    <property type="entry name" value="Transcription elongation factor GreA"/>
    <property type="match status" value="1"/>
</dbReference>
<evidence type="ECO:0000256" key="1">
    <source>
        <dbReference type="ARBA" id="ARBA00008213"/>
    </source>
</evidence>